<organism evidence="1 2">
    <name type="scientific">Sphingomonas rosea</name>
    <dbReference type="NCBI Taxonomy" id="335605"/>
    <lineage>
        <taxon>Bacteria</taxon>
        <taxon>Pseudomonadati</taxon>
        <taxon>Pseudomonadota</taxon>
        <taxon>Alphaproteobacteria</taxon>
        <taxon>Sphingomonadales</taxon>
        <taxon>Sphingomonadaceae</taxon>
        <taxon>Sphingomonas</taxon>
    </lineage>
</organism>
<proteinExistence type="predicted"/>
<name>A0ABP7TS06_9SPHN</name>
<sequence length="117" mass="12191">MRRLLPFAALAITACASTPPKVTYTPIARPPVAEVRTGLSGLTQTALVERFGNPSFQVREGSGLKLQWQNGACVLDAYLYPPASGAGAASVLHVDARRPGSGDTIPVEGCITALSAR</sequence>
<reference evidence="2" key="1">
    <citation type="journal article" date="2019" name="Int. J. Syst. Evol. Microbiol.">
        <title>The Global Catalogue of Microorganisms (GCM) 10K type strain sequencing project: providing services to taxonomists for standard genome sequencing and annotation.</title>
        <authorList>
            <consortium name="The Broad Institute Genomics Platform"/>
            <consortium name="The Broad Institute Genome Sequencing Center for Infectious Disease"/>
            <person name="Wu L."/>
            <person name="Ma J."/>
        </authorList>
    </citation>
    <scope>NUCLEOTIDE SEQUENCE [LARGE SCALE GENOMIC DNA]</scope>
    <source>
        <strain evidence="2">JCM 17564</strain>
    </source>
</reference>
<dbReference type="PROSITE" id="PS51257">
    <property type="entry name" value="PROKAR_LIPOPROTEIN"/>
    <property type="match status" value="1"/>
</dbReference>
<gene>
    <name evidence="1" type="ORF">GCM10022281_07230</name>
</gene>
<accession>A0ABP7TS06</accession>
<dbReference type="RefSeq" id="WP_344695642.1">
    <property type="nucleotide sequence ID" value="NZ_BAABBR010000001.1"/>
</dbReference>
<dbReference type="EMBL" id="BAABBR010000001">
    <property type="protein sequence ID" value="GAA4030397.1"/>
    <property type="molecule type" value="Genomic_DNA"/>
</dbReference>
<evidence type="ECO:0000313" key="1">
    <source>
        <dbReference type="EMBL" id="GAA4030397.1"/>
    </source>
</evidence>
<comment type="caution">
    <text evidence="1">The sequence shown here is derived from an EMBL/GenBank/DDBJ whole genome shotgun (WGS) entry which is preliminary data.</text>
</comment>
<evidence type="ECO:0000313" key="2">
    <source>
        <dbReference type="Proteomes" id="UP001424459"/>
    </source>
</evidence>
<keyword evidence="2" id="KW-1185">Reference proteome</keyword>
<dbReference type="Proteomes" id="UP001424459">
    <property type="component" value="Unassembled WGS sequence"/>
</dbReference>
<protein>
    <submittedName>
        <fullName evidence="1">Uncharacterized protein</fullName>
    </submittedName>
</protein>